<evidence type="ECO:0000259" key="1">
    <source>
        <dbReference type="SMART" id="SM00923"/>
    </source>
</evidence>
<evidence type="ECO:0000313" key="2">
    <source>
        <dbReference type="EMBL" id="SCL52639.1"/>
    </source>
</evidence>
<dbReference type="InterPro" id="IPR005153">
    <property type="entry name" value="MbtH-like_dom"/>
</dbReference>
<evidence type="ECO:0000313" key="3">
    <source>
        <dbReference type="Proteomes" id="UP000199001"/>
    </source>
</evidence>
<dbReference type="SUPFAM" id="SSF160582">
    <property type="entry name" value="MbtH-like"/>
    <property type="match status" value="1"/>
</dbReference>
<protein>
    <submittedName>
        <fullName evidence="2">MbtH protein</fullName>
    </submittedName>
</protein>
<dbReference type="Proteomes" id="UP000199001">
    <property type="component" value="Unassembled WGS sequence"/>
</dbReference>
<dbReference type="AlphaFoldDB" id="A0A1C6UFJ3"/>
<dbReference type="EMBL" id="FMHZ01000002">
    <property type="protein sequence ID" value="SCL52639.1"/>
    <property type="molecule type" value="Genomic_DNA"/>
</dbReference>
<dbReference type="RefSeq" id="WP_091097020.1">
    <property type="nucleotide sequence ID" value="NZ_FMHZ01000002.1"/>
</dbReference>
<keyword evidence="3" id="KW-1185">Reference proteome</keyword>
<dbReference type="OrthoDB" id="7584480at2"/>
<proteinExistence type="predicted"/>
<name>A0A1C6UFJ3_9ACTN</name>
<dbReference type="PANTHER" id="PTHR38444:SF1">
    <property type="entry name" value="ENTEROBACTIN BIOSYNTHESIS PROTEIN YBDZ"/>
    <property type="match status" value="1"/>
</dbReference>
<dbReference type="STRING" id="47855.GA0070606_1989"/>
<dbReference type="GO" id="GO:0005829">
    <property type="term" value="C:cytosol"/>
    <property type="evidence" value="ECO:0007669"/>
    <property type="project" value="TreeGrafter"/>
</dbReference>
<dbReference type="Gene3D" id="3.90.820.10">
    <property type="entry name" value="Structural Genomics, Unknown Function 30-nov-00 1gh9 Mol_id"/>
    <property type="match status" value="1"/>
</dbReference>
<sequence length="66" mass="7539">MSFEAEQYVVVRNAEEQYSIWPGDRPVPQGWRTMDVRGSREECLTHIENVWTDMRPASLRAAGSAA</sequence>
<accession>A0A1C6UFJ3</accession>
<dbReference type="InterPro" id="IPR037407">
    <property type="entry name" value="MLP_fam"/>
</dbReference>
<dbReference type="InterPro" id="IPR038020">
    <property type="entry name" value="MbtH-like_sf"/>
</dbReference>
<feature type="domain" description="MbtH-like" evidence="1">
    <location>
        <begin position="1"/>
        <end position="49"/>
    </location>
</feature>
<dbReference type="SMART" id="SM00923">
    <property type="entry name" value="MbtH"/>
    <property type="match status" value="1"/>
</dbReference>
<gene>
    <name evidence="2" type="ORF">GA0070606_1989</name>
</gene>
<dbReference type="PANTHER" id="PTHR38444">
    <property type="entry name" value="ENTEROBACTIN BIOSYNTHESIS PROTEIN YBDZ"/>
    <property type="match status" value="1"/>
</dbReference>
<organism evidence="2 3">
    <name type="scientific">Micromonospora citrea</name>
    <dbReference type="NCBI Taxonomy" id="47855"/>
    <lineage>
        <taxon>Bacteria</taxon>
        <taxon>Bacillati</taxon>
        <taxon>Actinomycetota</taxon>
        <taxon>Actinomycetes</taxon>
        <taxon>Micromonosporales</taxon>
        <taxon>Micromonosporaceae</taxon>
        <taxon>Micromonospora</taxon>
    </lineage>
</organism>
<dbReference type="GO" id="GO:0019290">
    <property type="term" value="P:siderophore biosynthetic process"/>
    <property type="evidence" value="ECO:0007669"/>
    <property type="project" value="TreeGrafter"/>
</dbReference>
<reference evidence="3" key="1">
    <citation type="submission" date="2016-06" db="EMBL/GenBank/DDBJ databases">
        <authorList>
            <person name="Varghese N."/>
            <person name="Submissions Spin"/>
        </authorList>
    </citation>
    <scope>NUCLEOTIDE SEQUENCE [LARGE SCALE GENOMIC DNA]</scope>
    <source>
        <strain evidence="3">DSM 43903</strain>
    </source>
</reference>
<dbReference type="Pfam" id="PF03621">
    <property type="entry name" value="MbtH"/>
    <property type="match status" value="1"/>
</dbReference>